<dbReference type="GeneID" id="25329703"/>
<feature type="compositionally biased region" description="Polar residues" evidence="1">
    <location>
        <begin position="66"/>
        <end position="81"/>
    </location>
</feature>
<evidence type="ECO:0000313" key="4">
    <source>
        <dbReference type="Proteomes" id="UP000054342"/>
    </source>
</evidence>
<proteinExistence type="predicted"/>
<dbReference type="HOGENOM" id="CLU_020820_0_0_1"/>
<evidence type="ECO:0000256" key="1">
    <source>
        <dbReference type="SAM" id="MobiDB-lite"/>
    </source>
</evidence>
<protein>
    <submittedName>
        <fullName evidence="3">Uncharacterized protein</fullName>
    </submittedName>
</protein>
<evidence type="ECO:0000313" key="3">
    <source>
        <dbReference type="EMBL" id="KIW52130.1"/>
    </source>
</evidence>
<accession>A0A0D2EBR8</accession>
<dbReference type="Proteomes" id="UP000054342">
    <property type="component" value="Unassembled WGS sequence"/>
</dbReference>
<feature type="compositionally biased region" description="Basic and acidic residues" evidence="1">
    <location>
        <begin position="91"/>
        <end position="110"/>
    </location>
</feature>
<keyword evidence="2" id="KW-0472">Membrane</keyword>
<feature type="transmembrane region" description="Helical" evidence="2">
    <location>
        <begin position="587"/>
        <end position="607"/>
    </location>
</feature>
<organism evidence="3 4">
    <name type="scientific">Exophiala xenobiotica</name>
    <dbReference type="NCBI Taxonomy" id="348802"/>
    <lineage>
        <taxon>Eukaryota</taxon>
        <taxon>Fungi</taxon>
        <taxon>Dikarya</taxon>
        <taxon>Ascomycota</taxon>
        <taxon>Pezizomycotina</taxon>
        <taxon>Eurotiomycetes</taxon>
        <taxon>Chaetothyriomycetidae</taxon>
        <taxon>Chaetothyriales</taxon>
        <taxon>Herpotrichiellaceae</taxon>
        <taxon>Exophiala</taxon>
    </lineage>
</organism>
<keyword evidence="2" id="KW-0812">Transmembrane</keyword>
<name>A0A0D2EBR8_9EURO</name>
<dbReference type="EMBL" id="KN847321">
    <property type="protein sequence ID" value="KIW52130.1"/>
    <property type="molecule type" value="Genomic_DNA"/>
</dbReference>
<feature type="compositionally biased region" description="Basic and acidic residues" evidence="1">
    <location>
        <begin position="14"/>
        <end position="28"/>
    </location>
</feature>
<feature type="region of interest" description="Disordered" evidence="1">
    <location>
        <begin position="1"/>
        <end position="110"/>
    </location>
</feature>
<dbReference type="RefSeq" id="XP_013312714.1">
    <property type="nucleotide sequence ID" value="XM_013457260.1"/>
</dbReference>
<feature type="compositionally biased region" description="Basic and acidic residues" evidence="1">
    <location>
        <begin position="42"/>
        <end position="64"/>
    </location>
</feature>
<dbReference type="OrthoDB" id="3596604at2759"/>
<feature type="transmembrane region" description="Helical" evidence="2">
    <location>
        <begin position="186"/>
        <end position="207"/>
    </location>
</feature>
<gene>
    <name evidence="3" type="ORF">PV05_07795</name>
</gene>
<keyword evidence="2" id="KW-1133">Transmembrane helix</keyword>
<feature type="transmembrane region" description="Helical" evidence="2">
    <location>
        <begin position="258"/>
        <end position="281"/>
    </location>
</feature>
<keyword evidence="4" id="KW-1185">Reference proteome</keyword>
<feature type="transmembrane region" description="Helical" evidence="2">
    <location>
        <begin position="145"/>
        <end position="166"/>
    </location>
</feature>
<sequence length="723" mass="80998">MATDSALDYSRVPTSDDDRVENVHELTRVETSPFPAIQITPSEERPHLSLEREGSGHDSPHEAPHGSTSESDNDESVTQPLSPRPTGSRPTVEKLKDERRHSSFSTLKERVHGSITPSLHNLLEKDTPENATSREYRYKTQRRRLLRLTIGEWFNTLALCAIYFSILYAYSHRQAISVPQRREFNALTTGVSLVLGVNLAASLRSYAKLLRWRMLAACYRPLETFDLVMGCDSLINVFKLLYKAKNQRYKHLPSRTQIFCVLWLLVHLAVTVLVGIIGLNYNLETSPYQVLIRKGSVNILDLNSLWREQGGAADLTDLYDIHLKGLAGANGYEYNLTKLEDDFSSYITEEFDGAEGDYFGDFAGHTVYYFQDLNSEDLSEVAISTRHIESQARCTAFDVTHGQYGNLSYVVYKDGEKEVNRSLPTVPGYGSLITISQMNSTCGKRCVDIEGFQALSDYWSIYQAVYFTCNNTVSQAIDTRNKLTSDYLVSDVVASMLAGAIGWDKTPPTILPDGRQEQYQIYQNITSIGFNGAGGEPDAPTMADVISSFTMGTIATLDASADLDYRKDVADGRQPIPAQILKVTWKYAGSILGLIPFIHFCTLVLVIKWANKAIIKDDSHLAIAKVYYTLIGLLGERGCLLRGDQIVELLANPDVAYGWRQSTDYEGALHVDVFERGRGAPRVEKPFLEGWYDGNSKTPSSAESHAEMAQRRRYRDIDAADYF</sequence>
<evidence type="ECO:0000256" key="2">
    <source>
        <dbReference type="SAM" id="Phobius"/>
    </source>
</evidence>
<dbReference type="AlphaFoldDB" id="A0A0D2EBR8"/>
<reference evidence="3 4" key="1">
    <citation type="submission" date="2015-01" db="EMBL/GenBank/DDBJ databases">
        <title>The Genome Sequence of Exophiala xenobiotica CBS118157.</title>
        <authorList>
            <consortium name="The Broad Institute Genomics Platform"/>
            <person name="Cuomo C."/>
            <person name="de Hoog S."/>
            <person name="Gorbushina A."/>
            <person name="Stielow B."/>
            <person name="Teixiera M."/>
            <person name="Abouelleil A."/>
            <person name="Chapman S.B."/>
            <person name="Priest M."/>
            <person name="Young S.K."/>
            <person name="Wortman J."/>
            <person name="Nusbaum C."/>
            <person name="Birren B."/>
        </authorList>
    </citation>
    <scope>NUCLEOTIDE SEQUENCE [LARGE SCALE GENOMIC DNA]</scope>
    <source>
        <strain evidence="3 4">CBS 118157</strain>
    </source>
</reference>